<sequence>MNINVQSAEENDYQPTSLELTPHDPISITSDSDFEVFLGSGTEEDPYVIEGYSITTTSSNGIYITYTTKYFIVRNCYVDAEEIGIYISNVADGTATVIKNTCSNNKWGIGLSSSGSSTVINNTCNNNSINGIYLEDSGSATVANNTFTNCGLEIYENSIDAYLSYTVENNWVYLPF</sequence>
<dbReference type="EMBL" id="BART01027956">
    <property type="protein sequence ID" value="GAG99369.1"/>
    <property type="molecule type" value="Genomic_DNA"/>
</dbReference>
<dbReference type="AlphaFoldDB" id="X1BUE3"/>
<dbReference type="SUPFAM" id="SSF51126">
    <property type="entry name" value="Pectin lyase-like"/>
    <property type="match status" value="1"/>
</dbReference>
<dbReference type="Gene3D" id="2.160.20.10">
    <property type="entry name" value="Single-stranded right-handed beta-helix, Pectin lyase-like"/>
    <property type="match status" value="1"/>
</dbReference>
<feature type="region of interest" description="Disordered" evidence="1">
    <location>
        <begin position="1"/>
        <end position="24"/>
    </location>
</feature>
<name>X1BUE3_9ZZZZ</name>
<accession>X1BUE3</accession>
<reference evidence="3" key="1">
    <citation type="journal article" date="2014" name="Front. Microbiol.">
        <title>High frequency of phylogenetically diverse reductive dehalogenase-homologous genes in deep subseafloor sedimentary metagenomes.</title>
        <authorList>
            <person name="Kawai M."/>
            <person name="Futagami T."/>
            <person name="Toyoda A."/>
            <person name="Takaki Y."/>
            <person name="Nishi S."/>
            <person name="Hori S."/>
            <person name="Arai W."/>
            <person name="Tsubouchi T."/>
            <person name="Morono Y."/>
            <person name="Uchiyama I."/>
            <person name="Ito T."/>
            <person name="Fujiyama A."/>
            <person name="Inagaki F."/>
            <person name="Takami H."/>
        </authorList>
    </citation>
    <scope>NUCLEOTIDE SEQUENCE</scope>
    <source>
        <strain evidence="3">Expedition CK06-06</strain>
    </source>
</reference>
<feature type="compositionally biased region" description="Polar residues" evidence="1">
    <location>
        <begin position="1"/>
        <end position="19"/>
    </location>
</feature>
<dbReference type="InterPro" id="IPR012334">
    <property type="entry name" value="Pectin_lyas_fold"/>
</dbReference>
<proteinExistence type="predicted"/>
<evidence type="ECO:0000256" key="1">
    <source>
        <dbReference type="SAM" id="MobiDB-lite"/>
    </source>
</evidence>
<feature type="domain" description="Right handed beta helix" evidence="2">
    <location>
        <begin position="43"/>
        <end position="171"/>
    </location>
</feature>
<gene>
    <name evidence="3" type="ORF">S01H4_49428</name>
</gene>
<comment type="caution">
    <text evidence="3">The sequence shown here is derived from an EMBL/GenBank/DDBJ whole genome shotgun (WGS) entry which is preliminary data.</text>
</comment>
<dbReference type="InterPro" id="IPR011050">
    <property type="entry name" value="Pectin_lyase_fold/virulence"/>
</dbReference>
<dbReference type="SMART" id="SM00710">
    <property type="entry name" value="PbH1"/>
    <property type="match status" value="4"/>
</dbReference>
<dbReference type="InterPro" id="IPR006626">
    <property type="entry name" value="PbH1"/>
</dbReference>
<protein>
    <recommendedName>
        <fullName evidence="2">Right handed beta helix domain-containing protein</fullName>
    </recommendedName>
</protein>
<evidence type="ECO:0000259" key="2">
    <source>
        <dbReference type="Pfam" id="PF13229"/>
    </source>
</evidence>
<dbReference type="NCBIfam" id="TIGR03804">
    <property type="entry name" value="para_beta_helix"/>
    <property type="match status" value="2"/>
</dbReference>
<dbReference type="InterPro" id="IPR039448">
    <property type="entry name" value="Beta_helix"/>
</dbReference>
<organism evidence="3">
    <name type="scientific">marine sediment metagenome</name>
    <dbReference type="NCBI Taxonomy" id="412755"/>
    <lineage>
        <taxon>unclassified sequences</taxon>
        <taxon>metagenomes</taxon>
        <taxon>ecological metagenomes</taxon>
    </lineage>
</organism>
<dbReference type="Pfam" id="PF13229">
    <property type="entry name" value="Beta_helix"/>
    <property type="match status" value="1"/>
</dbReference>
<dbReference type="InterPro" id="IPR022441">
    <property type="entry name" value="Para_beta_helix_rpt-2"/>
</dbReference>
<evidence type="ECO:0000313" key="3">
    <source>
        <dbReference type="EMBL" id="GAG99369.1"/>
    </source>
</evidence>